<evidence type="ECO:0000256" key="14">
    <source>
        <dbReference type="SAM" id="SignalP"/>
    </source>
</evidence>
<dbReference type="InterPro" id="IPR036942">
    <property type="entry name" value="Beta-barrel_TonB_sf"/>
</dbReference>
<feature type="chain" id="PRO_5020193505" evidence="14">
    <location>
        <begin position="33"/>
        <end position="739"/>
    </location>
</feature>
<evidence type="ECO:0000256" key="11">
    <source>
        <dbReference type="ARBA" id="ARBA00023237"/>
    </source>
</evidence>
<keyword evidence="3 12" id="KW-1134">Transmembrane beta strand</keyword>
<evidence type="ECO:0000256" key="13">
    <source>
        <dbReference type="RuleBase" id="RU003357"/>
    </source>
</evidence>
<reference evidence="17 18" key="1">
    <citation type="submission" date="2019-02" db="EMBL/GenBank/DDBJ databases">
        <title>Draft genome sequence of Muricauda sp. 176CP4-71.</title>
        <authorList>
            <person name="Park J.-S."/>
        </authorList>
    </citation>
    <scope>NUCLEOTIDE SEQUENCE [LARGE SCALE GENOMIC DNA]</scope>
    <source>
        <strain evidence="17 18">176CP4-71</strain>
    </source>
</reference>
<dbReference type="AlphaFoldDB" id="A0A4Q8QCX2"/>
<dbReference type="EMBL" id="SGIU01000002">
    <property type="protein sequence ID" value="TAI48225.1"/>
    <property type="molecule type" value="Genomic_DNA"/>
</dbReference>
<comment type="similarity">
    <text evidence="12 13">Belongs to the TonB-dependent receptor family.</text>
</comment>
<dbReference type="OrthoDB" id="9761152at2"/>
<comment type="caution">
    <text evidence="17">The sequence shown here is derived from an EMBL/GenBank/DDBJ whole genome shotgun (WGS) entry which is preliminary data.</text>
</comment>
<keyword evidence="18" id="KW-1185">Reference proteome</keyword>
<keyword evidence="10 12" id="KW-0472">Membrane</keyword>
<evidence type="ECO:0000313" key="17">
    <source>
        <dbReference type="EMBL" id="TAI48225.1"/>
    </source>
</evidence>
<evidence type="ECO:0000256" key="12">
    <source>
        <dbReference type="PROSITE-ProRule" id="PRU01360"/>
    </source>
</evidence>
<keyword evidence="17" id="KW-0675">Receptor</keyword>
<evidence type="ECO:0000256" key="10">
    <source>
        <dbReference type="ARBA" id="ARBA00023136"/>
    </source>
</evidence>
<dbReference type="InterPro" id="IPR000531">
    <property type="entry name" value="Beta-barrel_TonB"/>
</dbReference>
<feature type="signal peptide" evidence="14">
    <location>
        <begin position="1"/>
        <end position="32"/>
    </location>
</feature>
<evidence type="ECO:0000256" key="4">
    <source>
        <dbReference type="ARBA" id="ARBA00022496"/>
    </source>
</evidence>
<feature type="domain" description="TonB-dependent receptor-like beta-barrel" evidence="15">
    <location>
        <begin position="273"/>
        <end position="691"/>
    </location>
</feature>
<dbReference type="InterPro" id="IPR037066">
    <property type="entry name" value="Plug_dom_sf"/>
</dbReference>
<name>A0A4Q8QCX2_9FLAO</name>
<keyword evidence="9 13" id="KW-0798">TonB box</keyword>
<dbReference type="PANTHER" id="PTHR32552">
    <property type="entry name" value="FERRICHROME IRON RECEPTOR-RELATED"/>
    <property type="match status" value="1"/>
</dbReference>
<evidence type="ECO:0000256" key="2">
    <source>
        <dbReference type="ARBA" id="ARBA00022448"/>
    </source>
</evidence>
<dbReference type="GO" id="GO:0009279">
    <property type="term" value="C:cell outer membrane"/>
    <property type="evidence" value="ECO:0007669"/>
    <property type="project" value="UniProtKB-SubCell"/>
</dbReference>
<evidence type="ECO:0000256" key="5">
    <source>
        <dbReference type="ARBA" id="ARBA00022692"/>
    </source>
</evidence>
<dbReference type="PROSITE" id="PS52016">
    <property type="entry name" value="TONB_DEPENDENT_REC_3"/>
    <property type="match status" value="1"/>
</dbReference>
<dbReference type="Pfam" id="PF00593">
    <property type="entry name" value="TonB_dep_Rec_b-barrel"/>
    <property type="match status" value="1"/>
</dbReference>
<dbReference type="GO" id="GO:0015344">
    <property type="term" value="F:siderophore uptake transmembrane transporter activity"/>
    <property type="evidence" value="ECO:0007669"/>
    <property type="project" value="TreeGrafter"/>
</dbReference>
<keyword evidence="7" id="KW-0408">Iron</keyword>
<keyword evidence="11 12" id="KW-0998">Cell outer membrane</keyword>
<dbReference type="Gene3D" id="2.40.170.20">
    <property type="entry name" value="TonB-dependent receptor, beta-barrel domain"/>
    <property type="match status" value="1"/>
</dbReference>
<keyword evidence="5 12" id="KW-0812">Transmembrane</keyword>
<dbReference type="Pfam" id="PF07715">
    <property type="entry name" value="Plug"/>
    <property type="match status" value="1"/>
</dbReference>
<evidence type="ECO:0000256" key="3">
    <source>
        <dbReference type="ARBA" id="ARBA00022452"/>
    </source>
</evidence>
<sequence length="739" mass="83304">MRQLKNNRKHRIKTLFTTLALFGLALSLSAQKSRTDSIEGKQVDLNEVVVSASRVTGESPVTFSNFEKTDIAKVNLGQDIPVLLNYLPSVVSTTFDGTGVGYTDFRIRGADNSRINVTINGIPYNDADSQTTFFVNLQDFVSSVENIQIQRGVGTSTNGAGAFGASINILTDNLSEEAYGQISNSFGSFNTRKHTVKFGTGLLNDHLAFSGRLSRIKSDGYVDRAFSDLSSYFLDGVYKDENTQVKVLVFGGEEITGLSFAGLDEAGLETNRRFNADGLYVDREGVQRFYDRQTDNYKQDHYQLHLTQQFDENWSGNVSFHYTYGRGFFEQYIDDASLNFYRLDEFESDGEAVTNSDLITRQHLNSDFYGTVFSLIYKSAQLDAVFGGGWNRYDGEQFGEIIGSEFAIVPNIPNRFFENESDKKDFNIYAKGTFRLNDQLSLFGDLQVRNINYEANGSLFEPGAVLDVDENYTFFNPKAGITYRINPNNSLYLSYARANREPARVDFENGNPEPESLDDFELGWRHITSDFQLNTNIYYLDFRNQLVLTGALDEVGFPIRQNSGSSFRLGLEIDANWNISDMFRVRPNLALSTNKNRDFFFQRDGQLENMGNTNISFSPEIIAGNVFTFSPNEDWSFSLFSKYVGEQFMGNIDSPVSKLDAYFVNDLNIQYQITDIPIVKSIVFSGQINNLFDLEYENNGFFFTFDDDFTNPGTVTTVEGNGFYPQAGINFLLGATINL</sequence>
<keyword evidence="2 12" id="KW-0813">Transport</keyword>
<dbReference type="PANTHER" id="PTHR32552:SF68">
    <property type="entry name" value="FERRICHROME OUTER MEMBRANE TRANSPORTER_PHAGE RECEPTOR"/>
    <property type="match status" value="1"/>
</dbReference>
<evidence type="ECO:0000256" key="8">
    <source>
        <dbReference type="ARBA" id="ARBA00023065"/>
    </source>
</evidence>
<dbReference type="Proteomes" id="UP000291981">
    <property type="component" value="Unassembled WGS sequence"/>
</dbReference>
<evidence type="ECO:0000259" key="15">
    <source>
        <dbReference type="Pfam" id="PF00593"/>
    </source>
</evidence>
<dbReference type="InterPro" id="IPR039426">
    <property type="entry name" value="TonB-dep_rcpt-like"/>
</dbReference>
<dbReference type="SUPFAM" id="SSF56935">
    <property type="entry name" value="Porins"/>
    <property type="match status" value="1"/>
</dbReference>
<evidence type="ECO:0000256" key="1">
    <source>
        <dbReference type="ARBA" id="ARBA00004571"/>
    </source>
</evidence>
<dbReference type="InterPro" id="IPR012910">
    <property type="entry name" value="Plug_dom"/>
</dbReference>
<keyword evidence="8" id="KW-0406">Ion transport</keyword>
<evidence type="ECO:0000256" key="7">
    <source>
        <dbReference type="ARBA" id="ARBA00023004"/>
    </source>
</evidence>
<evidence type="ECO:0000256" key="6">
    <source>
        <dbReference type="ARBA" id="ARBA00022729"/>
    </source>
</evidence>
<evidence type="ECO:0000256" key="9">
    <source>
        <dbReference type="ARBA" id="ARBA00023077"/>
    </source>
</evidence>
<keyword evidence="4" id="KW-0410">Iron transport</keyword>
<feature type="domain" description="TonB-dependent receptor plug" evidence="16">
    <location>
        <begin position="58"/>
        <end position="165"/>
    </location>
</feature>
<organism evidence="17 18">
    <name type="scientific">Flagellimonas allohymeniacidonis</name>
    <dbReference type="NCBI Taxonomy" id="2517819"/>
    <lineage>
        <taxon>Bacteria</taxon>
        <taxon>Pseudomonadati</taxon>
        <taxon>Bacteroidota</taxon>
        <taxon>Flavobacteriia</taxon>
        <taxon>Flavobacteriales</taxon>
        <taxon>Flavobacteriaceae</taxon>
        <taxon>Flagellimonas</taxon>
    </lineage>
</organism>
<dbReference type="Gene3D" id="2.170.130.10">
    <property type="entry name" value="TonB-dependent receptor, plug domain"/>
    <property type="match status" value="1"/>
</dbReference>
<proteinExistence type="inferred from homology"/>
<evidence type="ECO:0000259" key="16">
    <source>
        <dbReference type="Pfam" id="PF07715"/>
    </source>
</evidence>
<protein>
    <submittedName>
        <fullName evidence="17">TonB-dependent receptor</fullName>
    </submittedName>
</protein>
<keyword evidence="6 14" id="KW-0732">Signal</keyword>
<evidence type="ECO:0000313" key="18">
    <source>
        <dbReference type="Proteomes" id="UP000291981"/>
    </source>
</evidence>
<accession>A0A4Q8QCX2</accession>
<gene>
    <name evidence="17" type="ORF">EW142_14710</name>
</gene>
<comment type="subcellular location">
    <subcellularLocation>
        <location evidence="1 12">Cell outer membrane</location>
        <topology evidence="1 12">Multi-pass membrane protein</topology>
    </subcellularLocation>
</comment>